<reference evidence="3 4" key="1">
    <citation type="journal article" date="2004" name="Science">
        <title>The genome of the diatom Thalassiosira pseudonana: ecology, evolution, and metabolism.</title>
        <authorList>
            <person name="Armbrust E.V."/>
            <person name="Berges J.A."/>
            <person name="Bowler C."/>
            <person name="Green B.R."/>
            <person name="Martinez D."/>
            <person name="Putnam N.H."/>
            <person name="Zhou S."/>
            <person name="Allen A.E."/>
            <person name="Apt K.E."/>
            <person name="Bechner M."/>
            <person name="Brzezinski M.A."/>
            <person name="Chaal B.K."/>
            <person name="Chiovitti A."/>
            <person name="Davis A.K."/>
            <person name="Demarest M.S."/>
            <person name="Detter J.C."/>
            <person name="Glavina T."/>
            <person name="Goodstein D."/>
            <person name="Hadi M.Z."/>
            <person name="Hellsten U."/>
            <person name="Hildebrand M."/>
            <person name="Jenkins B.D."/>
            <person name="Jurka J."/>
            <person name="Kapitonov V.V."/>
            <person name="Kroger N."/>
            <person name="Lau W.W."/>
            <person name="Lane T.W."/>
            <person name="Larimer F.W."/>
            <person name="Lippmeier J.C."/>
            <person name="Lucas S."/>
            <person name="Medina M."/>
            <person name="Montsant A."/>
            <person name="Obornik M."/>
            <person name="Parker M.S."/>
            <person name="Palenik B."/>
            <person name="Pazour G.J."/>
            <person name="Richardson P.M."/>
            <person name="Rynearson T.A."/>
            <person name="Saito M.A."/>
            <person name="Schwartz D.C."/>
            <person name="Thamatrakoln K."/>
            <person name="Valentin K."/>
            <person name="Vardi A."/>
            <person name="Wilkerson F.P."/>
            <person name="Rokhsar D.S."/>
        </authorList>
    </citation>
    <scope>NUCLEOTIDE SEQUENCE [LARGE SCALE GENOMIC DNA]</scope>
    <source>
        <strain evidence="3 4">CCMP1335</strain>
    </source>
</reference>
<dbReference type="EMBL" id="CM000648">
    <property type="protein sequence ID" value="EED89373.1"/>
    <property type="molecule type" value="Genomic_DNA"/>
</dbReference>
<feature type="region of interest" description="Disordered" evidence="2">
    <location>
        <begin position="1316"/>
        <end position="1382"/>
    </location>
</feature>
<dbReference type="eggNOG" id="ENOG502SPSN">
    <property type="taxonomic scope" value="Eukaryota"/>
</dbReference>
<dbReference type="HOGENOM" id="CLU_236070_0_0_1"/>
<proteinExistence type="predicted"/>
<gene>
    <name evidence="3" type="ORF">THAPSDRAFT_9605</name>
</gene>
<evidence type="ECO:0000256" key="1">
    <source>
        <dbReference type="ARBA" id="ARBA00022737"/>
    </source>
</evidence>
<name>B8CBT4_THAPS</name>
<accession>B8CBT4</accession>
<dbReference type="PaxDb" id="35128-Thaps9605"/>
<sequence length="1889" mass="208582">MHTWYTATWIDPLTGEKFQSGLGRRLDAERIERMKSASLKIPLYEADVRVRDGRVYYYDERLAKNAAAARAIDCYMFREEQQGEHEQERIQLCYENPYNTASERDAMQIDYNSLLDQRRGGHENSSSHPNQYRFSNLARNKPFHLHVPIQFLGVALMPRCNLKVTNESYDMQSIEGKWYTATWTDPLTGEQFQSGRGRKITVEKNPTQTPSVPLNEAMCKIIDGKVYYTDQSKARHAAAARAIDCYIYREQMQQNGSRSNNSKKTQLCLEDPYELGDNEGRGQRYVSKMQTQSPFSDLARSHSFLLKVPSSFLNNVFNQLYKELNVQAAYATKSWVLENGDEWHTATWTDPLTGELFVSGLCGEISVENRKEVSTKIPLHLADVKVIDGKVYYKERNYAQHAAAARAIDCYLFREVLLFGSGGGGGERIQLCLEDPYESENERDIQQNDYESLLAKRGNGVVNASIELHSDGDLGASDHLDEHPPEDGESESDDSIRFLSSPTILSTHIQSATTQTLSTMGRIAEIWADAGGAQSETGRESPSEGIDDAMTYDSNVSPQSKIDSILSWYKHINHSPPQSYEGASALARLYTKILTTLGEANRELYYSPNALNPVNVEEEAKQIMEDIMEASHFCAPGETFTSFLDANTCNAYIGCLGLLDIASSAEKAEEMLNCMHHNEQFDDFSERLPLPNIDTYNAVMKLWALVGGTGGQKGVNDVYSQLEVASLGFGSVAKLRPNNETYQILLAVNSKEDNRFSIRNAKAWLQKIQQFSQSLGDTKISLDLEVYNAALKKATTRSPSGIEYSPRWLRYGKAFQGGFKEDNQHLKKEALEMEEWLISMERNYITPNIDTYDAIIQAWIDTGTLDGLLRAEEWAKRAFISASEGSTVSTAPQLQTLRPIMAAWTLCGRERGPGRVKEWTNQLSTMSASNPSLAPDLDMLAAQVVSWRRYQVSIIEGAFQRGVSGEDESQLMKDAEAVFSAARNCSTSLDEIISQSNFVGVLDSNACTPMFSTAVGAWGGAARLALLPTSTTSPLTTTDAVREMIQVVRLFDAKKDKAMQLAKSIGKEYDEHTINCIGDVYSKVISQLHKIDSAFVKHRVGVDNFSYFGDRIADVEKMLREYEYQSRKHFADGRQLSSASTITSIKLYRDVLCGCMGVTASHDYGHVIRLCTLIMDYMSWRNDHHRRGSANEEMDVTYVYADMASIAGKIVPNQHERMMILTRVYDNASQFFEQQHYSSSHGDNGFARVDRSSLIGAMRLAMALLIATLAASASASPLIPSPGSLTDHLNHQRRLQVTRAANNVVVPSASASILHQSHPISVMNSLRGGSDEEEEKSSSPSSLGGVTKKKRQGKSSKKSGKVHEAEQADDDGSDEGEEEDGGAKSVINEAMKETDAAAALGDAIPERADILRQDKLPYSERTFDAALVSLGLSLGTAGTDTDTSDEVVASNNNEEGIEKIDTMAYYQYGHRNSPYPSSRRNNRQYVQPSPSAVIANYFLKTHGGTHAIQCLLSLLASLLGVACLLLPSFPSAAVAMAATTAATATSKKALSPQSLSRQIMLASTKYQLLQQTLLLALAKHASGLLGAVLLGASRIPQLGIRNTRRHLESVALDPVGQYMFYCSLLVVWMGWFGGGSSGGMSQYIAKLRGSVISIMNASAVSSGGDGTQQQVTELLNTLSQNQPPWYLSQSRGGSIIPLVLLAPILMREIISIMWVVSDVLTLVFTSSGGITGKFMQKVLTGCRSILDAFMSILITSDKWRKADSFQRQRSLAKLVSQCSLGMELVIGAILIGDAIQSFWRFAFLGTDAIAVGSGTESNGVIGGRLPFKCVMGKMICAHLYTNFLLSRRRKFQVLVGSIRGGAILDRVLDVLIDPRKEMGLAGDDEEEEE</sequence>
<dbReference type="PANTHER" id="PTHR47942:SF63">
    <property type="entry name" value="PENTATRICOPEPTIDE REPEAT-CONTAINING PROTEIN"/>
    <property type="match status" value="1"/>
</dbReference>
<evidence type="ECO:0000313" key="3">
    <source>
        <dbReference type="EMBL" id="EED89373.1"/>
    </source>
</evidence>
<dbReference type="PANTHER" id="PTHR47942">
    <property type="entry name" value="TETRATRICOPEPTIDE REPEAT (TPR)-LIKE SUPERFAMILY PROTEIN-RELATED"/>
    <property type="match status" value="1"/>
</dbReference>
<reference evidence="3 4" key="2">
    <citation type="journal article" date="2008" name="Nature">
        <title>The Phaeodactylum genome reveals the evolutionary history of diatom genomes.</title>
        <authorList>
            <person name="Bowler C."/>
            <person name="Allen A.E."/>
            <person name="Badger J.H."/>
            <person name="Grimwood J."/>
            <person name="Jabbari K."/>
            <person name="Kuo A."/>
            <person name="Maheswari U."/>
            <person name="Martens C."/>
            <person name="Maumus F."/>
            <person name="Otillar R.P."/>
            <person name="Rayko E."/>
            <person name="Salamov A."/>
            <person name="Vandepoele K."/>
            <person name="Beszteri B."/>
            <person name="Gruber A."/>
            <person name="Heijde M."/>
            <person name="Katinka M."/>
            <person name="Mock T."/>
            <person name="Valentin K."/>
            <person name="Verret F."/>
            <person name="Berges J.A."/>
            <person name="Brownlee C."/>
            <person name="Cadoret J.P."/>
            <person name="Chiovitti A."/>
            <person name="Choi C.J."/>
            <person name="Coesel S."/>
            <person name="De Martino A."/>
            <person name="Detter J.C."/>
            <person name="Durkin C."/>
            <person name="Falciatore A."/>
            <person name="Fournet J."/>
            <person name="Haruta M."/>
            <person name="Huysman M.J."/>
            <person name="Jenkins B.D."/>
            <person name="Jiroutova K."/>
            <person name="Jorgensen R.E."/>
            <person name="Joubert Y."/>
            <person name="Kaplan A."/>
            <person name="Kroger N."/>
            <person name="Kroth P.G."/>
            <person name="La Roche J."/>
            <person name="Lindquist E."/>
            <person name="Lommer M."/>
            <person name="Martin-Jezequel V."/>
            <person name="Lopez P.J."/>
            <person name="Lucas S."/>
            <person name="Mangogna M."/>
            <person name="McGinnis K."/>
            <person name="Medlin L.K."/>
            <person name="Montsant A."/>
            <person name="Oudot-Le Secq M.P."/>
            <person name="Napoli C."/>
            <person name="Obornik M."/>
            <person name="Parker M.S."/>
            <person name="Petit J.L."/>
            <person name="Porcel B.M."/>
            <person name="Poulsen N."/>
            <person name="Robison M."/>
            <person name="Rychlewski L."/>
            <person name="Rynearson T.A."/>
            <person name="Schmutz J."/>
            <person name="Shapiro H."/>
            <person name="Siaut M."/>
            <person name="Stanley M."/>
            <person name="Sussman M.R."/>
            <person name="Taylor A.R."/>
            <person name="Vardi A."/>
            <person name="von Dassow P."/>
            <person name="Vyverman W."/>
            <person name="Willis A."/>
            <person name="Wyrwicz L.S."/>
            <person name="Rokhsar D.S."/>
            <person name="Weissenbach J."/>
            <person name="Armbrust E.V."/>
            <person name="Green B.R."/>
            <person name="Van de Peer Y."/>
            <person name="Grigoriev I.V."/>
        </authorList>
    </citation>
    <scope>NUCLEOTIDE SEQUENCE [LARGE SCALE GENOMIC DNA]</scope>
    <source>
        <strain evidence="3 4">CCMP1335</strain>
    </source>
</reference>
<keyword evidence="4" id="KW-1185">Reference proteome</keyword>
<dbReference type="Proteomes" id="UP000001449">
    <property type="component" value="Chromosome 13"/>
</dbReference>
<dbReference type="GeneID" id="7447882"/>
<dbReference type="Gene3D" id="1.25.40.10">
    <property type="entry name" value="Tetratricopeptide repeat domain"/>
    <property type="match status" value="1"/>
</dbReference>
<dbReference type="KEGG" id="tps:THAPSDRAFT_9605"/>
<feature type="compositionally biased region" description="Basic residues" evidence="2">
    <location>
        <begin position="1347"/>
        <end position="1360"/>
    </location>
</feature>
<dbReference type="RefSeq" id="XP_002293637.1">
    <property type="nucleotide sequence ID" value="XM_002293601.1"/>
</dbReference>
<protein>
    <submittedName>
        <fullName evidence="3">Uncharacterized protein</fullName>
    </submittedName>
</protein>
<feature type="compositionally biased region" description="Basic and acidic residues" evidence="2">
    <location>
        <begin position="472"/>
        <end position="486"/>
    </location>
</feature>
<evidence type="ECO:0000256" key="2">
    <source>
        <dbReference type="SAM" id="MobiDB-lite"/>
    </source>
</evidence>
<feature type="compositionally biased region" description="Acidic residues" evidence="2">
    <location>
        <begin position="1367"/>
        <end position="1380"/>
    </location>
</feature>
<evidence type="ECO:0000313" key="4">
    <source>
        <dbReference type="Proteomes" id="UP000001449"/>
    </source>
</evidence>
<dbReference type="InterPro" id="IPR051222">
    <property type="entry name" value="PPR/CCM1_RNA-binding"/>
</dbReference>
<feature type="region of interest" description="Disordered" evidence="2">
    <location>
        <begin position="472"/>
        <end position="495"/>
    </location>
</feature>
<organism evidence="3 4">
    <name type="scientific">Thalassiosira pseudonana</name>
    <name type="common">Marine diatom</name>
    <name type="synonym">Cyclotella nana</name>
    <dbReference type="NCBI Taxonomy" id="35128"/>
    <lineage>
        <taxon>Eukaryota</taxon>
        <taxon>Sar</taxon>
        <taxon>Stramenopiles</taxon>
        <taxon>Ochrophyta</taxon>
        <taxon>Bacillariophyta</taxon>
        <taxon>Coscinodiscophyceae</taxon>
        <taxon>Thalassiosirophycidae</taxon>
        <taxon>Thalassiosirales</taxon>
        <taxon>Thalassiosiraceae</taxon>
        <taxon>Thalassiosira</taxon>
    </lineage>
</organism>
<keyword evidence="1" id="KW-0677">Repeat</keyword>
<dbReference type="InParanoid" id="B8CBT4"/>
<dbReference type="InterPro" id="IPR011990">
    <property type="entry name" value="TPR-like_helical_dom_sf"/>
</dbReference>